<reference evidence="1 2" key="1">
    <citation type="submission" date="2019-03" db="EMBL/GenBank/DDBJ databases">
        <title>Sequencing the genomes of 1000 actinobacteria strains.</title>
        <authorList>
            <person name="Klenk H.-P."/>
        </authorList>
    </citation>
    <scope>NUCLEOTIDE SEQUENCE [LARGE SCALE GENOMIC DNA]</scope>
    <source>
        <strain evidence="1 2">DSM 44969</strain>
    </source>
</reference>
<gene>
    <name evidence="1" type="ORF">EV378_6794</name>
</gene>
<organism evidence="1 2">
    <name type="scientific">Pseudonocardia endophytica</name>
    <dbReference type="NCBI Taxonomy" id="401976"/>
    <lineage>
        <taxon>Bacteria</taxon>
        <taxon>Bacillati</taxon>
        <taxon>Actinomycetota</taxon>
        <taxon>Actinomycetes</taxon>
        <taxon>Pseudonocardiales</taxon>
        <taxon>Pseudonocardiaceae</taxon>
        <taxon>Pseudonocardia</taxon>
    </lineage>
</organism>
<proteinExistence type="predicted"/>
<keyword evidence="2" id="KW-1185">Reference proteome</keyword>
<evidence type="ECO:0000313" key="2">
    <source>
        <dbReference type="Proteomes" id="UP000295560"/>
    </source>
</evidence>
<protein>
    <submittedName>
        <fullName evidence="1">Uncharacterized protein</fullName>
    </submittedName>
</protein>
<comment type="caution">
    <text evidence="1">The sequence shown here is derived from an EMBL/GenBank/DDBJ whole genome shotgun (WGS) entry which is preliminary data.</text>
</comment>
<dbReference type="EMBL" id="SMFZ01000002">
    <property type="protein sequence ID" value="TCK22784.1"/>
    <property type="molecule type" value="Genomic_DNA"/>
</dbReference>
<evidence type="ECO:0000313" key="1">
    <source>
        <dbReference type="EMBL" id="TCK22784.1"/>
    </source>
</evidence>
<accession>A0A4R1HK66</accession>
<dbReference type="AlphaFoldDB" id="A0A4R1HK66"/>
<name>A0A4R1HK66_PSEEN</name>
<sequence length="29" mass="3323">MVGTLENQRILTGSQRSAYEEKSFTEFAE</sequence>
<dbReference type="Proteomes" id="UP000295560">
    <property type="component" value="Unassembled WGS sequence"/>
</dbReference>